<sequence length="56" mass="5913">MATESRDDVTRTDRSGDDAPETAPCLSCGAETPLPKEVHSPVCFRPLCADCDGSDS</sequence>
<dbReference type="EMBL" id="JBHSJG010000006">
    <property type="protein sequence ID" value="MFC4986664.1"/>
    <property type="molecule type" value="Genomic_DNA"/>
</dbReference>
<comment type="caution">
    <text evidence="2">The sequence shown here is derived from an EMBL/GenBank/DDBJ whole genome shotgun (WGS) entry which is preliminary data.</text>
</comment>
<organism evidence="2 3">
    <name type="scientific">Saliphagus infecundisoli</name>
    <dbReference type="NCBI Taxonomy" id="1849069"/>
    <lineage>
        <taxon>Archaea</taxon>
        <taxon>Methanobacteriati</taxon>
        <taxon>Methanobacteriota</taxon>
        <taxon>Stenosarchaea group</taxon>
        <taxon>Halobacteria</taxon>
        <taxon>Halobacteriales</taxon>
        <taxon>Natrialbaceae</taxon>
        <taxon>Saliphagus</taxon>
    </lineage>
</organism>
<gene>
    <name evidence="2" type="ORF">ACFPFO_02490</name>
</gene>
<accession>A0ABD5QC12</accession>
<proteinExistence type="predicted"/>
<evidence type="ECO:0000256" key="1">
    <source>
        <dbReference type="SAM" id="MobiDB-lite"/>
    </source>
</evidence>
<name>A0ABD5QC12_9EURY</name>
<reference evidence="2 3" key="1">
    <citation type="journal article" date="2019" name="Int. J. Syst. Evol. Microbiol.">
        <title>The Global Catalogue of Microorganisms (GCM) 10K type strain sequencing project: providing services to taxonomists for standard genome sequencing and annotation.</title>
        <authorList>
            <consortium name="The Broad Institute Genomics Platform"/>
            <consortium name="The Broad Institute Genome Sequencing Center for Infectious Disease"/>
            <person name="Wu L."/>
            <person name="Ma J."/>
        </authorList>
    </citation>
    <scope>NUCLEOTIDE SEQUENCE [LARGE SCALE GENOMIC DNA]</scope>
    <source>
        <strain evidence="2 3">CGMCC 1.15824</strain>
    </source>
</reference>
<evidence type="ECO:0000313" key="3">
    <source>
        <dbReference type="Proteomes" id="UP001595925"/>
    </source>
</evidence>
<protein>
    <recommendedName>
        <fullName evidence="4">Small CPxCG-related zinc finger protein</fullName>
    </recommendedName>
</protein>
<dbReference type="Proteomes" id="UP001595925">
    <property type="component" value="Unassembled WGS sequence"/>
</dbReference>
<keyword evidence="3" id="KW-1185">Reference proteome</keyword>
<feature type="compositionally biased region" description="Basic and acidic residues" evidence="1">
    <location>
        <begin position="1"/>
        <end position="17"/>
    </location>
</feature>
<feature type="region of interest" description="Disordered" evidence="1">
    <location>
        <begin position="1"/>
        <end position="24"/>
    </location>
</feature>
<evidence type="ECO:0000313" key="2">
    <source>
        <dbReference type="EMBL" id="MFC4986664.1"/>
    </source>
</evidence>
<dbReference type="AlphaFoldDB" id="A0ABD5QC12"/>
<evidence type="ECO:0008006" key="4">
    <source>
        <dbReference type="Google" id="ProtNLM"/>
    </source>
</evidence>
<dbReference type="RefSeq" id="WP_157972492.1">
    <property type="nucleotide sequence ID" value="NZ_JAIVEF010000002.1"/>
</dbReference>